<dbReference type="Proteomes" id="UP000187550">
    <property type="component" value="Unassembled WGS sequence"/>
</dbReference>
<keyword evidence="2 5" id="KW-0378">Hydrolase</keyword>
<comment type="function">
    <text evidence="5">Probable DEAD-box RNA helicase. May work in conjunction with the cold shock proteins to ensure proper initiation of transcription at low and optimal temperatures.</text>
</comment>
<proteinExistence type="inferred from homology"/>
<dbReference type="CDD" id="cd18787">
    <property type="entry name" value="SF2_C_DEAD"/>
    <property type="match status" value="1"/>
</dbReference>
<evidence type="ECO:0000256" key="5">
    <source>
        <dbReference type="HAMAP-Rule" id="MF_01494"/>
    </source>
</evidence>
<feature type="domain" description="DEAD-box RNA helicase Q" evidence="10">
    <location>
        <begin position="2"/>
        <end position="30"/>
    </location>
</feature>
<dbReference type="PROSITE" id="PS51194">
    <property type="entry name" value="HELICASE_CTER"/>
    <property type="match status" value="1"/>
</dbReference>
<keyword evidence="12" id="KW-1185">Reference proteome</keyword>
<dbReference type="Pfam" id="PF00271">
    <property type="entry name" value="Helicase_C"/>
    <property type="match status" value="1"/>
</dbReference>
<dbReference type="InterPro" id="IPR044742">
    <property type="entry name" value="DEAD/DEAH_RhlB"/>
</dbReference>
<dbReference type="PANTHER" id="PTHR47959">
    <property type="entry name" value="ATP-DEPENDENT RNA HELICASE RHLE-RELATED"/>
    <property type="match status" value="1"/>
</dbReference>
<feature type="domain" description="Helicase C-terminal" evidence="9">
    <location>
        <begin position="230"/>
        <end position="381"/>
    </location>
</feature>
<evidence type="ECO:0000259" key="8">
    <source>
        <dbReference type="PROSITE" id="PS51192"/>
    </source>
</evidence>
<dbReference type="SUPFAM" id="SSF52540">
    <property type="entry name" value="P-loop containing nucleoside triphosphate hydrolases"/>
    <property type="match status" value="1"/>
</dbReference>
<protein>
    <recommendedName>
        <fullName evidence="5">DEAD-box ATP-dependent RNA helicase CshB</fullName>
        <ecNumber evidence="5">3.6.4.13</ecNumber>
    </recommendedName>
</protein>
<dbReference type="HAMAP" id="MF_01494">
    <property type="entry name" value="DEAD_helicase_CshB"/>
    <property type="match status" value="1"/>
</dbReference>
<comment type="catalytic activity">
    <reaction evidence="5">
        <text>ATP + H2O = ADP + phosphate + H(+)</text>
        <dbReference type="Rhea" id="RHEA:13065"/>
        <dbReference type="ChEBI" id="CHEBI:15377"/>
        <dbReference type="ChEBI" id="CHEBI:15378"/>
        <dbReference type="ChEBI" id="CHEBI:30616"/>
        <dbReference type="ChEBI" id="CHEBI:43474"/>
        <dbReference type="ChEBI" id="CHEBI:456216"/>
        <dbReference type="EC" id="3.6.4.13"/>
    </reaction>
</comment>
<dbReference type="InterPro" id="IPR011545">
    <property type="entry name" value="DEAD/DEAH_box_helicase_dom"/>
</dbReference>
<comment type="similarity">
    <text evidence="5">Belongs to the DEAD box helicase family. CshB subfamily.</text>
</comment>
<evidence type="ECO:0000256" key="7">
    <source>
        <dbReference type="SAM" id="MobiDB-lite"/>
    </source>
</evidence>
<dbReference type="GO" id="GO:0005524">
    <property type="term" value="F:ATP binding"/>
    <property type="evidence" value="ECO:0007669"/>
    <property type="project" value="UniProtKB-UniRule"/>
</dbReference>
<dbReference type="STRING" id="550447.SAMN05428946_1480"/>
<feature type="compositionally biased region" description="Basic residues" evidence="7">
    <location>
        <begin position="403"/>
        <end position="413"/>
    </location>
</feature>
<dbReference type="GO" id="GO:0006401">
    <property type="term" value="P:RNA catabolic process"/>
    <property type="evidence" value="ECO:0007669"/>
    <property type="project" value="UniProtKB-UniRule"/>
</dbReference>
<evidence type="ECO:0000256" key="6">
    <source>
        <dbReference type="PROSITE-ProRule" id="PRU00552"/>
    </source>
</evidence>
<dbReference type="GO" id="GO:0003724">
    <property type="term" value="F:RNA helicase activity"/>
    <property type="evidence" value="ECO:0007669"/>
    <property type="project" value="UniProtKB-UniRule"/>
</dbReference>
<dbReference type="InterPro" id="IPR050079">
    <property type="entry name" value="DEAD_box_RNA_helicase"/>
</dbReference>
<dbReference type="GO" id="GO:0003723">
    <property type="term" value="F:RNA binding"/>
    <property type="evidence" value="ECO:0007669"/>
    <property type="project" value="UniProtKB-UniRule"/>
</dbReference>
<dbReference type="EMBL" id="FTPL01000002">
    <property type="protein sequence ID" value="SIT82190.1"/>
    <property type="molecule type" value="Genomic_DNA"/>
</dbReference>
<organism evidence="11 12">
    <name type="scientific">Edaphobacillus lindanitolerans</name>
    <dbReference type="NCBI Taxonomy" id="550447"/>
    <lineage>
        <taxon>Bacteria</taxon>
        <taxon>Bacillati</taxon>
        <taxon>Bacillota</taxon>
        <taxon>Bacilli</taxon>
        <taxon>Bacillales</taxon>
        <taxon>Bacillaceae</taxon>
        <taxon>Edaphobacillus</taxon>
    </lineage>
</organism>
<evidence type="ECO:0000256" key="1">
    <source>
        <dbReference type="ARBA" id="ARBA00022741"/>
    </source>
</evidence>
<dbReference type="GO" id="GO:0009409">
    <property type="term" value="P:response to cold"/>
    <property type="evidence" value="ECO:0007669"/>
    <property type="project" value="InterPro"/>
</dbReference>
<feature type="region of interest" description="Disordered" evidence="7">
    <location>
        <begin position="403"/>
        <end position="434"/>
    </location>
</feature>
<evidence type="ECO:0000256" key="2">
    <source>
        <dbReference type="ARBA" id="ARBA00022801"/>
    </source>
</evidence>
<dbReference type="Gene3D" id="3.40.50.300">
    <property type="entry name" value="P-loop containing nucleotide triphosphate hydrolases"/>
    <property type="match status" value="2"/>
</dbReference>
<dbReference type="SMART" id="SM00487">
    <property type="entry name" value="DEXDc"/>
    <property type="match status" value="1"/>
</dbReference>
<dbReference type="PANTHER" id="PTHR47959:SF1">
    <property type="entry name" value="ATP-DEPENDENT RNA HELICASE DBPA"/>
    <property type="match status" value="1"/>
</dbReference>
<reference evidence="12" key="1">
    <citation type="submission" date="2017-01" db="EMBL/GenBank/DDBJ databases">
        <authorList>
            <person name="Varghese N."/>
            <person name="Submissions S."/>
        </authorList>
    </citation>
    <scope>NUCLEOTIDE SEQUENCE [LARGE SCALE GENOMIC DNA]</scope>
    <source>
        <strain evidence="12">MNA4</strain>
    </source>
</reference>
<evidence type="ECO:0000259" key="9">
    <source>
        <dbReference type="PROSITE" id="PS51194"/>
    </source>
</evidence>
<evidence type="ECO:0000259" key="10">
    <source>
        <dbReference type="PROSITE" id="PS51195"/>
    </source>
</evidence>
<dbReference type="InterPro" id="IPR014014">
    <property type="entry name" value="RNA_helicase_DEAD_Q_motif"/>
</dbReference>
<sequence length="434" mass="48951">MPNFSEMNLKPFLQEAIRSIGFREPTPIQEAVIPLVLKGKSTIGQAHTGTGKTHSFLIPIIERTDSSAAGVQSVITAPTRELAEQIHAELLRLVSGTEIRTGLFIGGTDKQRSIEKLKTQPHIAVGTPGRLWDLVNGGALLVHTANILVVDEADLAFDMGYVEDIDRIASGMPKNLEMYVFSATIPEKLKPFLKKYMESPEHIKIGERRPVAEGITFPLVPVRGMDRKKKLLSVMEALNPYLAIIFTNTRKEAEEIASWLSERGIQAGQIHGDLNPRERRKMMNRVRSLDYQYIVATDLASRGIDIPGVSHVINFNLPENLEFFVHRSGRTARAGLEGTVITLYEPSDDDALVRIEKMGVPFIHRDVKNGEWIELKERHSRANRQKTDRALDEKARRLVKKPAKVKPGYKKKIEKQVAEIRRKEKRRDRQGRGK</sequence>
<dbReference type="OrthoDB" id="9805696at2"/>
<evidence type="ECO:0000256" key="4">
    <source>
        <dbReference type="ARBA" id="ARBA00022840"/>
    </source>
</evidence>
<keyword evidence="5" id="KW-0694">RNA-binding</keyword>
<gene>
    <name evidence="5" type="primary">cshB</name>
    <name evidence="11" type="ORF">SAMN05428946_1480</name>
</gene>
<name>A0A1U7PQ41_9BACI</name>
<dbReference type="SMART" id="SM00490">
    <property type="entry name" value="HELICc"/>
    <property type="match status" value="1"/>
</dbReference>
<feature type="short sequence motif" description="Q motif" evidence="6">
    <location>
        <begin position="2"/>
        <end position="30"/>
    </location>
</feature>
<accession>A0A1U7PQ41</accession>
<keyword evidence="1 5" id="KW-0547">Nucleotide-binding</keyword>
<dbReference type="Pfam" id="PF00270">
    <property type="entry name" value="DEAD"/>
    <property type="match status" value="1"/>
</dbReference>
<evidence type="ECO:0000313" key="11">
    <source>
        <dbReference type="EMBL" id="SIT82190.1"/>
    </source>
</evidence>
<keyword evidence="3 5" id="KW-0347">Helicase</keyword>
<feature type="compositionally biased region" description="Basic residues" evidence="7">
    <location>
        <begin position="423"/>
        <end position="434"/>
    </location>
</feature>
<dbReference type="GO" id="GO:0005829">
    <property type="term" value="C:cytosol"/>
    <property type="evidence" value="ECO:0007669"/>
    <property type="project" value="TreeGrafter"/>
</dbReference>
<dbReference type="InterPro" id="IPR001650">
    <property type="entry name" value="Helicase_C-like"/>
</dbReference>
<keyword evidence="5" id="KW-0963">Cytoplasm</keyword>
<dbReference type="AlphaFoldDB" id="A0A1U7PQ41"/>
<feature type="domain" description="Helicase ATP-binding" evidence="8">
    <location>
        <begin position="33"/>
        <end position="203"/>
    </location>
</feature>
<evidence type="ECO:0000313" key="12">
    <source>
        <dbReference type="Proteomes" id="UP000187550"/>
    </source>
</evidence>
<evidence type="ECO:0000256" key="3">
    <source>
        <dbReference type="ARBA" id="ARBA00022806"/>
    </source>
</evidence>
<dbReference type="EC" id="3.6.4.13" evidence="5"/>
<keyword evidence="5" id="KW-0346">Stress response</keyword>
<dbReference type="InterPro" id="IPR014001">
    <property type="entry name" value="Helicase_ATP-bd"/>
</dbReference>
<dbReference type="CDD" id="cd00268">
    <property type="entry name" value="DEADc"/>
    <property type="match status" value="1"/>
</dbReference>
<dbReference type="PROSITE" id="PS51192">
    <property type="entry name" value="HELICASE_ATP_BIND_1"/>
    <property type="match status" value="1"/>
</dbReference>
<dbReference type="GO" id="GO:0016887">
    <property type="term" value="F:ATP hydrolysis activity"/>
    <property type="evidence" value="ECO:0007669"/>
    <property type="project" value="RHEA"/>
</dbReference>
<keyword evidence="4 5" id="KW-0067">ATP-binding</keyword>
<dbReference type="InterPro" id="IPR030881">
    <property type="entry name" value="CshB"/>
</dbReference>
<dbReference type="InterPro" id="IPR027417">
    <property type="entry name" value="P-loop_NTPase"/>
</dbReference>
<comment type="subcellular location">
    <subcellularLocation>
        <location evidence="5">Cytoplasm</location>
    </subcellularLocation>
</comment>
<dbReference type="PROSITE" id="PS51195">
    <property type="entry name" value="Q_MOTIF"/>
    <property type="match status" value="1"/>
</dbReference>
<dbReference type="RefSeq" id="WP_076757740.1">
    <property type="nucleotide sequence ID" value="NZ_FTPL01000002.1"/>
</dbReference>